<dbReference type="PROSITE" id="PS50878">
    <property type="entry name" value="RT_POL"/>
    <property type="match status" value="1"/>
</dbReference>
<evidence type="ECO:0000259" key="1">
    <source>
        <dbReference type="PROSITE" id="PS50878"/>
    </source>
</evidence>
<dbReference type="SUPFAM" id="SSF56672">
    <property type="entry name" value="DNA/RNA polymerases"/>
    <property type="match status" value="1"/>
</dbReference>
<keyword evidence="3" id="KW-1185">Reference proteome</keyword>
<dbReference type="CDD" id="cd01650">
    <property type="entry name" value="RT_nLTR_like"/>
    <property type="match status" value="1"/>
</dbReference>
<dbReference type="Proteomes" id="UP000001646">
    <property type="component" value="Unplaced"/>
</dbReference>
<evidence type="ECO:0000313" key="2">
    <source>
        <dbReference type="Ensembl" id="ENSACAP00000039759.1"/>
    </source>
</evidence>
<accession>A0A803TX19</accession>
<dbReference type="InterPro" id="IPR000477">
    <property type="entry name" value="RT_dom"/>
</dbReference>
<dbReference type="InParanoid" id="A0A803TX19"/>
<reference evidence="2" key="1">
    <citation type="submission" date="2009-12" db="EMBL/GenBank/DDBJ databases">
        <title>The Genome Sequence of Anolis carolinensis (Green Anole Lizard).</title>
        <authorList>
            <consortium name="The Genome Sequencing Platform"/>
            <person name="Di Palma F."/>
            <person name="Alfoldi J."/>
            <person name="Heiman D."/>
            <person name="Young S."/>
            <person name="Grabherr M."/>
            <person name="Johnson J."/>
            <person name="Lander E.S."/>
            <person name="Lindblad-Toh K."/>
        </authorList>
    </citation>
    <scope>NUCLEOTIDE SEQUENCE [LARGE SCALE GENOMIC DNA]</scope>
    <source>
        <strain evidence="2">JBL SC #1</strain>
    </source>
</reference>
<dbReference type="Pfam" id="PF00078">
    <property type="entry name" value="RVT_1"/>
    <property type="match status" value="1"/>
</dbReference>
<dbReference type="AlphaFoldDB" id="A0A803TX19"/>
<dbReference type="GO" id="GO:0003824">
    <property type="term" value="F:catalytic activity"/>
    <property type="evidence" value="ECO:0007669"/>
    <property type="project" value="InterPro"/>
</dbReference>
<dbReference type="InterPro" id="IPR043502">
    <property type="entry name" value="DNA/RNA_pol_sf"/>
</dbReference>
<proteinExistence type="predicted"/>
<dbReference type="Gene3D" id="3.60.10.10">
    <property type="entry name" value="Endonuclease/exonuclease/phosphatase"/>
    <property type="match status" value="1"/>
</dbReference>
<protein>
    <recommendedName>
        <fullName evidence="1">Reverse transcriptase domain-containing protein</fullName>
    </recommendedName>
</protein>
<reference evidence="2" key="2">
    <citation type="submission" date="2025-08" db="UniProtKB">
        <authorList>
            <consortium name="Ensembl"/>
        </authorList>
    </citation>
    <scope>IDENTIFICATION</scope>
</reference>
<sequence length="1096" mass="121015">MGQIHQYSQLAGSGLCTKFGPDPSSAGFSALWMWVNYNSHMLRSITPKPHVFLGSVCPVWFRYIISGGHRMHGELQLPSCWVNPPKNPTSIQSWSYWVFMPSLVQIHHCLSPQCSLDIDEVVWGRRKIGHLLPREKRNRVLATLERNRCGSLQDRAPGLKVLLLNARSVNGKTAVIQDLILDEGADLACITETWLDELGGVNLTQLCPPGFGVHQQARAGGRGGGVAVIFRQSIALIRCAVPQSLRFECVFLKVGARDSLGILLVYRSPRDPAVSLSELAEVVSNSALVSQQLIVLGDFNIHAETTLTGAAQDFMVAMTTMGLTQVISGPTHQAGHTLDLVFIVDGGTVRVEEQNILPLSWSDHHLICFAVSSNLRRGGGPTKMVRPRRLMDPDGLLRSLGDLPVLETGDPVDVLADRYNSELARALDTIAPERPLSLRRVTSTPWFTEELAVMKRARRGLECIWRKSQDVSDQARAKAAIKAYFVALRAARKAFTTARIASAANRPSELFRVVGELLWPPETQGLPDDLATRCSNFAHHFAGKVAQIRRELDSSLTVVSAEVTEVPVCPILWDSFRLVLPDDVEGILGSVRATTCALDPCPSWLVKLAKDGLLDWFVAIINASLGQGSVPSCFKQAVVKPLLKKTSLDPSVCNNYRPISNLPFLGKVLERVVATQLQKFLDDTDFLDRSQSGFRPGHSTETALVALVDDLRRELDRGSVTLLVLLDISAAFDTIDHGILLGRLSGMGLGGTVLLWLQSFLEGRSQMVKLGDTCSDPWPLTCGVPQGSILSPMLFNIYMKPLGEVIRSFGGCCHLYADDTQIHYSFPSDSKEAPRMLNQCLAAVADWMRRNKLRINPDKTEALLVSRESDRGIGWQHVLDGVALPLKSEVRSLGVLLDSALTLEAQVSAVAGRAFAQLKLVRQLRPYLVKSDLTTVVHALVTSRLDYSNALYVGLPLKTRKLQLVQRSAARLITGASYRERSTPLFKELHWLPFIFRSQFKVYTITYKALNGLGPTYLRDRISYHKPTRSLRSSGEALLSPLPISQTRLVGTRERAFSAVAPRLWNSLPAEIRQAPTLAAFKKDLKTWLFHCAFGE</sequence>
<dbReference type="InterPro" id="IPR005135">
    <property type="entry name" value="Endo/exonuclease/phosphatase"/>
</dbReference>
<name>A0A803TX19_ANOCA</name>
<feature type="domain" description="Reverse transcriptase" evidence="1">
    <location>
        <begin position="623"/>
        <end position="897"/>
    </location>
</feature>
<organism evidence="2 3">
    <name type="scientific">Anolis carolinensis</name>
    <name type="common">Green anole</name>
    <name type="synonym">American chameleon</name>
    <dbReference type="NCBI Taxonomy" id="28377"/>
    <lineage>
        <taxon>Eukaryota</taxon>
        <taxon>Metazoa</taxon>
        <taxon>Chordata</taxon>
        <taxon>Craniata</taxon>
        <taxon>Vertebrata</taxon>
        <taxon>Euteleostomi</taxon>
        <taxon>Lepidosauria</taxon>
        <taxon>Squamata</taxon>
        <taxon>Bifurcata</taxon>
        <taxon>Unidentata</taxon>
        <taxon>Episquamata</taxon>
        <taxon>Toxicofera</taxon>
        <taxon>Iguania</taxon>
        <taxon>Dactyloidae</taxon>
        <taxon>Anolis</taxon>
    </lineage>
</organism>
<dbReference type="GeneTree" id="ENSGT01150000286962"/>
<dbReference type="PANTHER" id="PTHR33332">
    <property type="entry name" value="REVERSE TRANSCRIPTASE DOMAIN-CONTAINING PROTEIN"/>
    <property type="match status" value="1"/>
</dbReference>
<dbReference type="InterPro" id="IPR036691">
    <property type="entry name" value="Endo/exonu/phosph_ase_sf"/>
</dbReference>
<dbReference type="Ensembl" id="ENSACAT00000054495.1">
    <property type="protein sequence ID" value="ENSACAP00000039759.1"/>
    <property type="gene ID" value="ENSACAG00000041764.1"/>
</dbReference>
<reference evidence="2" key="3">
    <citation type="submission" date="2025-09" db="UniProtKB">
        <authorList>
            <consortium name="Ensembl"/>
        </authorList>
    </citation>
    <scope>IDENTIFICATION</scope>
</reference>
<evidence type="ECO:0000313" key="3">
    <source>
        <dbReference type="Proteomes" id="UP000001646"/>
    </source>
</evidence>
<dbReference type="Pfam" id="PF03372">
    <property type="entry name" value="Exo_endo_phos"/>
    <property type="match status" value="1"/>
</dbReference>
<dbReference type="SUPFAM" id="SSF56219">
    <property type="entry name" value="DNase I-like"/>
    <property type="match status" value="1"/>
</dbReference>